<dbReference type="Pfam" id="PF01965">
    <property type="entry name" value="DJ-1_PfpI"/>
    <property type="match status" value="1"/>
</dbReference>
<dbReference type="GO" id="GO:0005737">
    <property type="term" value="C:cytoplasm"/>
    <property type="evidence" value="ECO:0007669"/>
    <property type="project" value="TreeGrafter"/>
</dbReference>
<comment type="caution">
    <text evidence="2">The sequence shown here is derived from an EMBL/GenBank/DDBJ whole genome shotgun (WGS) entry which is preliminary data.</text>
</comment>
<keyword evidence="3" id="KW-1185">Reference proteome</keyword>
<proteinExistence type="predicted"/>
<organism evidence="2 3">
    <name type="scientific">Anaerobacillus alkaliphilus</name>
    <dbReference type="NCBI Taxonomy" id="1548597"/>
    <lineage>
        <taxon>Bacteria</taxon>
        <taxon>Bacillati</taxon>
        <taxon>Bacillota</taxon>
        <taxon>Bacilli</taxon>
        <taxon>Bacillales</taxon>
        <taxon>Bacillaceae</taxon>
        <taxon>Anaerobacillus</taxon>
    </lineage>
</organism>
<accession>A0A4Q0VR35</accession>
<dbReference type="Gene3D" id="3.40.50.880">
    <property type="match status" value="1"/>
</dbReference>
<evidence type="ECO:0000313" key="2">
    <source>
        <dbReference type="EMBL" id="RXI99813.1"/>
    </source>
</evidence>
<protein>
    <recommendedName>
        <fullName evidence="1">DJ-1/PfpI domain-containing protein</fullName>
    </recommendedName>
</protein>
<dbReference type="PANTHER" id="PTHR48094">
    <property type="entry name" value="PROTEIN/NUCLEIC ACID DEGLYCASE DJ-1-RELATED"/>
    <property type="match status" value="1"/>
</dbReference>
<evidence type="ECO:0000259" key="1">
    <source>
        <dbReference type="Pfam" id="PF01965"/>
    </source>
</evidence>
<dbReference type="OrthoDB" id="9800516at2"/>
<gene>
    <name evidence="2" type="ORF">DS745_13090</name>
</gene>
<dbReference type="InterPro" id="IPR050325">
    <property type="entry name" value="Prot/Nucl_acid_deglycase"/>
</dbReference>
<sequence length="187" mass="20586">MKIHVLIYNEFANFEVMLIGWMKSNGHEIVTVSLEENYVTSVEGFKIIADTKLQEVNVADVELLLIPGGDAPSLLGSSLLPEFIREVAAAGKGIGAICYGPILLGESGILEGKNFTTSVDVDDELFTHFKNGKFLNEDVVVDGNIITAKGNAYVEFAVEVCKQMELVHPETLDFYAKFLKNRKETIV</sequence>
<dbReference type="PANTHER" id="PTHR48094:SF12">
    <property type="entry name" value="PARKINSON DISEASE PROTEIN 7 HOMOLOG"/>
    <property type="match status" value="1"/>
</dbReference>
<reference evidence="2 3" key="1">
    <citation type="journal article" date="2019" name="Int. J. Syst. Evol. Microbiol.">
        <title>Anaerobacillus alkaliphilus sp. nov., a novel alkaliphilic and moderately halophilic bacterium.</title>
        <authorList>
            <person name="Borsodi A.K."/>
            <person name="Aszalos J.M."/>
            <person name="Bihari P."/>
            <person name="Nagy I."/>
            <person name="Schumann P."/>
            <person name="Sproer C."/>
            <person name="Kovacs A.L."/>
            <person name="Boka K."/>
            <person name="Dobosy P."/>
            <person name="Ovari M."/>
            <person name="Szili-Kovacs T."/>
            <person name="Toth E."/>
        </authorList>
    </citation>
    <scope>NUCLEOTIDE SEQUENCE [LARGE SCALE GENOMIC DNA]</scope>
    <source>
        <strain evidence="2 3">B16-10</strain>
    </source>
</reference>
<dbReference type="SUPFAM" id="SSF52317">
    <property type="entry name" value="Class I glutamine amidotransferase-like"/>
    <property type="match status" value="1"/>
</dbReference>
<dbReference type="InterPro" id="IPR002818">
    <property type="entry name" value="DJ-1/PfpI"/>
</dbReference>
<name>A0A4Q0VR35_9BACI</name>
<dbReference type="EMBL" id="QOUX01000042">
    <property type="protein sequence ID" value="RXI99813.1"/>
    <property type="molecule type" value="Genomic_DNA"/>
</dbReference>
<dbReference type="Proteomes" id="UP000290649">
    <property type="component" value="Unassembled WGS sequence"/>
</dbReference>
<feature type="domain" description="DJ-1/PfpI" evidence="1">
    <location>
        <begin position="1"/>
        <end position="163"/>
    </location>
</feature>
<evidence type="ECO:0000313" key="3">
    <source>
        <dbReference type="Proteomes" id="UP000290649"/>
    </source>
</evidence>
<dbReference type="RefSeq" id="WP_129078670.1">
    <property type="nucleotide sequence ID" value="NZ_QOUX01000042.1"/>
</dbReference>
<dbReference type="AlphaFoldDB" id="A0A4Q0VR35"/>
<dbReference type="InterPro" id="IPR029062">
    <property type="entry name" value="Class_I_gatase-like"/>
</dbReference>